<feature type="domain" description="Haemolysin-type calcium binding-related" evidence="8">
    <location>
        <begin position="285"/>
        <end position="320"/>
    </location>
</feature>
<dbReference type="PRINTS" id="PR01488">
    <property type="entry name" value="RTXTOXINA"/>
</dbReference>
<reference evidence="9 10" key="1">
    <citation type="submission" date="2016-02" db="EMBL/GenBank/DDBJ databases">
        <authorList>
            <consortium name="Pathogen Informatics"/>
        </authorList>
    </citation>
    <scope>NUCLEOTIDE SEQUENCE [LARGE SCALE GENOMIC DNA]</scope>
    <source>
        <strain evidence="9 10">RC20</strain>
    </source>
</reference>
<dbReference type="Proteomes" id="UP000069632">
    <property type="component" value="Unassembled WGS sequence"/>
</dbReference>
<dbReference type="GO" id="GO:0005509">
    <property type="term" value="F:calcium ion binding"/>
    <property type="evidence" value="ECO:0007669"/>
    <property type="project" value="InterPro"/>
</dbReference>
<evidence type="ECO:0000313" key="9">
    <source>
        <dbReference type="EMBL" id="CZE48441.1"/>
    </source>
</evidence>
<dbReference type="Pfam" id="PF00353">
    <property type="entry name" value="HemolysinCabind"/>
    <property type="match status" value="3"/>
</dbReference>
<accession>A0A128EIP5</accession>
<name>A0A128EIP5_9BACT</name>
<dbReference type="PRINTS" id="PR00313">
    <property type="entry name" value="CABNDNGRPT"/>
</dbReference>
<keyword evidence="6" id="KW-0843">Virulence</keyword>
<dbReference type="InterPro" id="IPR011049">
    <property type="entry name" value="Serralysin-like_metalloprot_C"/>
</dbReference>
<dbReference type="GO" id="GO:0005576">
    <property type="term" value="C:extracellular region"/>
    <property type="evidence" value="ECO:0007669"/>
    <property type="project" value="UniProtKB-SubCell"/>
</dbReference>
<keyword evidence="10" id="KW-1185">Reference proteome</keyword>
<evidence type="ECO:0000256" key="1">
    <source>
        <dbReference type="ARBA" id="ARBA00004370"/>
    </source>
</evidence>
<keyword evidence="3" id="KW-0964">Secreted</keyword>
<evidence type="ECO:0000256" key="5">
    <source>
        <dbReference type="ARBA" id="ARBA00022737"/>
    </source>
</evidence>
<evidence type="ECO:0000256" key="7">
    <source>
        <dbReference type="ARBA" id="ARBA00023136"/>
    </source>
</evidence>
<dbReference type="Gene3D" id="2.150.10.10">
    <property type="entry name" value="Serralysin-like metalloprotease, C-terminal"/>
    <property type="match status" value="2"/>
</dbReference>
<comment type="subcellular location">
    <subcellularLocation>
        <location evidence="1">Membrane</location>
    </subcellularLocation>
    <subcellularLocation>
        <location evidence="2">Secreted</location>
    </subcellularLocation>
</comment>
<dbReference type="InterPro" id="IPR003995">
    <property type="entry name" value="RTX_toxin_determinant-A"/>
</dbReference>
<protein>
    <submittedName>
        <fullName evidence="9">Ig family protein</fullName>
    </submittedName>
</protein>
<dbReference type="InterPro" id="IPR050557">
    <property type="entry name" value="RTX_toxin/Mannuronan_C5-epim"/>
</dbReference>
<keyword evidence="7" id="KW-0472">Membrane</keyword>
<evidence type="ECO:0000256" key="3">
    <source>
        <dbReference type="ARBA" id="ARBA00022525"/>
    </source>
</evidence>
<dbReference type="PANTHER" id="PTHR38340">
    <property type="entry name" value="S-LAYER PROTEIN"/>
    <property type="match status" value="1"/>
</dbReference>
<dbReference type="InterPro" id="IPR010566">
    <property type="entry name" value="Haemolys_ca-bd"/>
</dbReference>
<evidence type="ECO:0000313" key="10">
    <source>
        <dbReference type="Proteomes" id="UP000069632"/>
    </source>
</evidence>
<dbReference type="GO" id="GO:0090729">
    <property type="term" value="F:toxin activity"/>
    <property type="evidence" value="ECO:0007669"/>
    <property type="project" value="UniProtKB-KW"/>
</dbReference>
<evidence type="ECO:0000256" key="6">
    <source>
        <dbReference type="ARBA" id="ARBA00023026"/>
    </source>
</evidence>
<dbReference type="SUPFAM" id="SSF51120">
    <property type="entry name" value="beta-Roll"/>
    <property type="match status" value="2"/>
</dbReference>
<proteinExistence type="predicted"/>
<dbReference type="RefSeq" id="WP_082258987.1">
    <property type="nucleotide sequence ID" value="NZ_CP053844.1"/>
</dbReference>
<keyword evidence="4" id="KW-0800">Toxin</keyword>
<dbReference type="GO" id="GO:0016020">
    <property type="term" value="C:membrane"/>
    <property type="evidence" value="ECO:0007669"/>
    <property type="project" value="UniProtKB-SubCell"/>
</dbReference>
<gene>
    <name evidence="9" type="primary">cya_2</name>
    <name evidence="9" type="ORF">ERS672216_01417</name>
</gene>
<sequence length="558" mass="62228">MQNLHTAMSKNDKLTTMVNLYLMMDSKTRKSHIDEIIYKWAKVSNIDKNSRGNNIDARVMGVYEKITGKPFTWFGRINDNNPNGYVAPLIINSYNEFKSYVYTNLELQTTYKKLSLDLKYQHFNAQTNRYEYKFNSLNQELTKLYEAKKYDDIITLTDTIRKATIYKANYQNSLKTNLITLAKDDGKFLSIILGSVINGTSNSDNLYGTNENEFLIGDKGNDTLNGGNGNDIYSFSKGDDNDTIYDSAGANDTIIFNDIKSSQVKLTRDLADLVITTIDDKGVKTEDSITIQNYFNIVEELGNGVVENIKFSDGVIWDLNEILKNAPIIATDGDDRLTLTNKNDTFDSLGGDDTINGGNGNDTINGNDGDDILHGDNGNDILDGGSGDDTLEGGFGDDVLIGGRGNDILKGGVGNDIYVFDEMFGNDTIINSNHSANLTDVDCIKFNNLSSKDIKLIRDDKDLLLIKINHISIFKSILDRTNSIRVEDFFINDKENSTSLNSLSSIDKIIFSDKILNLQDIKNTVITPTNQDDIIYAYAIGSTISSLDGNDKLYRECR</sequence>
<dbReference type="OrthoDB" id="5363753at2"/>
<dbReference type="PROSITE" id="PS00330">
    <property type="entry name" value="HEMOLYSIN_CALCIUM"/>
    <property type="match status" value="3"/>
</dbReference>
<dbReference type="EMBL" id="FIZP01000008">
    <property type="protein sequence ID" value="CZE48441.1"/>
    <property type="molecule type" value="Genomic_DNA"/>
</dbReference>
<evidence type="ECO:0000256" key="4">
    <source>
        <dbReference type="ARBA" id="ARBA00022656"/>
    </source>
</evidence>
<dbReference type="InterPro" id="IPR018511">
    <property type="entry name" value="Hemolysin-typ_Ca-bd_CS"/>
</dbReference>
<evidence type="ECO:0000259" key="8">
    <source>
        <dbReference type="Pfam" id="PF06594"/>
    </source>
</evidence>
<evidence type="ECO:0000256" key="2">
    <source>
        <dbReference type="ARBA" id="ARBA00004613"/>
    </source>
</evidence>
<dbReference type="PANTHER" id="PTHR38340:SF1">
    <property type="entry name" value="S-LAYER PROTEIN"/>
    <property type="match status" value="1"/>
</dbReference>
<keyword evidence="5" id="KW-0677">Repeat</keyword>
<organism evidence="9 10">
    <name type="scientific">Campylobacter geochelonis</name>
    <dbReference type="NCBI Taxonomy" id="1780362"/>
    <lineage>
        <taxon>Bacteria</taxon>
        <taxon>Pseudomonadati</taxon>
        <taxon>Campylobacterota</taxon>
        <taxon>Epsilonproteobacteria</taxon>
        <taxon>Campylobacterales</taxon>
        <taxon>Campylobacteraceae</taxon>
        <taxon>Campylobacter</taxon>
    </lineage>
</organism>
<dbReference type="AlphaFoldDB" id="A0A128EIP5"/>
<dbReference type="InterPro" id="IPR001343">
    <property type="entry name" value="Hemolysn_Ca-bd"/>
</dbReference>
<dbReference type="Pfam" id="PF06594">
    <property type="entry name" value="HCBP_related"/>
    <property type="match status" value="1"/>
</dbReference>